<dbReference type="InterPro" id="IPR001873">
    <property type="entry name" value="ENaC"/>
</dbReference>
<keyword evidence="8 12" id="KW-0472">Membrane</keyword>
<dbReference type="PRINTS" id="PR01078">
    <property type="entry name" value="AMINACHANNEL"/>
</dbReference>
<dbReference type="KEGG" id="ovi:T265_05735"/>
<dbReference type="Pfam" id="PF00858">
    <property type="entry name" value="ASC"/>
    <property type="match status" value="1"/>
</dbReference>
<gene>
    <name evidence="13" type="ORF">T265_05735</name>
</gene>
<dbReference type="GO" id="GO:0005886">
    <property type="term" value="C:plasma membrane"/>
    <property type="evidence" value="ECO:0007669"/>
    <property type="project" value="TreeGrafter"/>
</dbReference>
<keyword evidence="5 12" id="KW-1133">Transmembrane helix</keyword>
<keyword evidence="6" id="KW-0915">Sodium</keyword>
<proteinExistence type="inferred from homology"/>
<dbReference type="PANTHER" id="PTHR11690">
    <property type="entry name" value="AMILORIDE-SENSITIVE SODIUM CHANNEL-RELATED"/>
    <property type="match status" value="1"/>
</dbReference>
<dbReference type="Proteomes" id="UP000054324">
    <property type="component" value="Unassembled WGS sequence"/>
</dbReference>
<dbReference type="GeneID" id="20319917"/>
<evidence type="ECO:0000256" key="11">
    <source>
        <dbReference type="RuleBase" id="RU000679"/>
    </source>
</evidence>
<evidence type="ECO:0008006" key="15">
    <source>
        <dbReference type="Google" id="ProtNLM"/>
    </source>
</evidence>
<evidence type="ECO:0000256" key="10">
    <source>
        <dbReference type="ARBA" id="ARBA00023303"/>
    </source>
</evidence>
<dbReference type="CTD" id="20319917"/>
<name>A0A074ZIR2_OPIVI</name>
<dbReference type="AlphaFoldDB" id="A0A074ZIR2"/>
<dbReference type="RefSeq" id="XP_009169072.1">
    <property type="nucleotide sequence ID" value="XM_009170808.1"/>
</dbReference>
<sequence length="687" mass="77945">MPPEGSMRAVILPGCPSLESGNREAELRFEPRTFRSLNSRLSYLHREIQRRTIDLSTQYLTIRNSSNMSANETLPSMAVRRFSTLLEDAEERRLEAKVDKNLDRFRQTRWGIWMDFAETTTLHGPIHITATKGKLRIYYIIVVAMMAGMFFAHAGYLFKQFLSFPVLTEIKYGNIDFTYPDITICPNAPFTDTEIAENAKLHATLNGTLKFWTEARRVNFGSPTAHAKRSFLSSFYRWSHEIGKKPHQHVLECQLKKEECLVSFIITEHPIYYRCFTLRVETKPPVPSGPTNGLRLILHRGQPEANPLLLVVEEEPVILQSVTSKEAFRAKDGFFITFHERGTFPNFPVQHLPNGLSLRFGEAVRVGLDQVHYKAVNITGRMCINGDFAPQIELFRLDKLSESNAKPFEVSKSMAKFSYTRQACVAVLRQRLTYAKCKCFSESYAIPYSMRDVGEVWCHSLETSTINIIRIGETLECAERIANMTDIQIVQAVRPSSDGDGLPGCPLRCDRRMISIHSSLQTKLIQSLDPKILIPYFEIIELHHSMQKKEIFIKQDGPPIDPEDLIFLDIHPVTEMVNQLIENPGYTATKFVSDLGGISGLYVGITVYTLAELVDLVTQFLGVYIPYVWSAAKLGMVRKKNLAARVKRRMTVRSIYGATGRTDDVSANTTAHNVDAQSCLEPCMHTV</sequence>
<evidence type="ECO:0000313" key="14">
    <source>
        <dbReference type="Proteomes" id="UP000054324"/>
    </source>
</evidence>
<dbReference type="OrthoDB" id="6021021at2759"/>
<evidence type="ECO:0000256" key="12">
    <source>
        <dbReference type="SAM" id="Phobius"/>
    </source>
</evidence>
<accession>A0A074ZIR2</accession>
<organism evidence="13 14">
    <name type="scientific">Opisthorchis viverrini</name>
    <name type="common">Southeast Asian liver fluke</name>
    <dbReference type="NCBI Taxonomy" id="6198"/>
    <lineage>
        <taxon>Eukaryota</taxon>
        <taxon>Metazoa</taxon>
        <taxon>Spiralia</taxon>
        <taxon>Lophotrochozoa</taxon>
        <taxon>Platyhelminthes</taxon>
        <taxon>Trematoda</taxon>
        <taxon>Digenea</taxon>
        <taxon>Opisthorchiida</taxon>
        <taxon>Opisthorchiata</taxon>
        <taxon>Opisthorchiidae</taxon>
        <taxon>Opisthorchis</taxon>
    </lineage>
</organism>
<comment type="subcellular location">
    <subcellularLocation>
        <location evidence="1">Membrane</location>
        <topology evidence="1">Multi-pass membrane protein</topology>
    </subcellularLocation>
</comment>
<evidence type="ECO:0000256" key="1">
    <source>
        <dbReference type="ARBA" id="ARBA00004141"/>
    </source>
</evidence>
<evidence type="ECO:0000256" key="4">
    <source>
        <dbReference type="ARBA" id="ARBA00022692"/>
    </source>
</evidence>
<feature type="transmembrane region" description="Helical" evidence="12">
    <location>
        <begin position="137"/>
        <end position="158"/>
    </location>
</feature>
<comment type="similarity">
    <text evidence="11">Belongs to the amiloride-sensitive sodium channel (TC 1.A.6) family.</text>
</comment>
<evidence type="ECO:0000313" key="13">
    <source>
        <dbReference type="EMBL" id="KER27203.1"/>
    </source>
</evidence>
<evidence type="ECO:0000256" key="5">
    <source>
        <dbReference type="ARBA" id="ARBA00022989"/>
    </source>
</evidence>
<dbReference type="EMBL" id="KL596729">
    <property type="protein sequence ID" value="KER27203.1"/>
    <property type="molecule type" value="Genomic_DNA"/>
</dbReference>
<keyword evidence="7 11" id="KW-0406">Ion transport</keyword>
<dbReference type="Gene3D" id="1.10.287.770">
    <property type="entry name" value="YojJ-like"/>
    <property type="match status" value="1"/>
</dbReference>
<reference evidence="13 14" key="1">
    <citation type="submission" date="2013-11" db="EMBL/GenBank/DDBJ databases">
        <title>Opisthorchis viverrini - life in the bile duct.</title>
        <authorList>
            <person name="Young N.D."/>
            <person name="Nagarajan N."/>
            <person name="Lin S.J."/>
            <person name="Korhonen P.K."/>
            <person name="Jex A.R."/>
            <person name="Hall R.S."/>
            <person name="Safavi-Hemami H."/>
            <person name="Kaewkong W."/>
            <person name="Bertrand D."/>
            <person name="Gao S."/>
            <person name="Seet Q."/>
            <person name="Wongkham S."/>
            <person name="Teh B.T."/>
            <person name="Wongkham C."/>
            <person name="Intapan P.M."/>
            <person name="Maleewong W."/>
            <person name="Yang X."/>
            <person name="Hu M."/>
            <person name="Wang Z."/>
            <person name="Hofmann A."/>
            <person name="Sternberg P.W."/>
            <person name="Tan P."/>
            <person name="Wang J."/>
            <person name="Gasser R.B."/>
        </authorList>
    </citation>
    <scope>NUCLEOTIDE SEQUENCE [LARGE SCALE GENOMIC DNA]</scope>
</reference>
<evidence type="ECO:0000256" key="8">
    <source>
        <dbReference type="ARBA" id="ARBA00023136"/>
    </source>
</evidence>
<keyword evidence="14" id="KW-1185">Reference proteome</keyword>
<keyword evidence="9 11" id="KW-0739">Sodium transport</keyword>
<protein>
    <recommendedName>
        <fullName evidence="15">Amiloride-sensitive sodium channel</fullName>
    </recommendedName>
</protein>
<evidence type="ECO:0000256" key="7">
    <source>
        <dbReference type="ARBA" id="ARBA00023065"/>
    </source>
</evidence>
<keyword evidence="3 11" id="KW-0894">Sodium channel</keyword>
<evidence type="ECO:0000256" key="2">
    <source>
        <dbReference type="ARBA" id="ARBA00022448"/>
    </source>
</evidence>
<keyword evidence="2 11" id="KW-0813">Transport</keyword>
<evidence type="ECO:0000256" key="6">
    <source>
        <dbReference type="ARBA" id="ARBA00023053"/>
    </source>
</evidence>
<dbReference type="GO" id="GO:0015280">
    <property type="term" value="F:ligand-gated sodium channel activity"/>
    <property type="evidence" value="ECO:0007669"/>
    <property type="project" value="TreeGrafter"/>
</dbReference>
<keyword evidence="4 11" id="KW-0812">Transmembrane</keyword>
<evidence type="ECO:0000256" key="9">
    <source>
        <dbReference type="ARBA" id="ARBA00023201"/>
    </source>
</evidence>
<evidence type="ECO:0000256" key="3">
    <source>
        <dbReference type="ARBA" id="ARBA00022461"/>
    </source>
</evidence>
<keyword evidence="10 11" id="KW-0407">Ion channel</keyword>